<name>A0A7X5U7Y3_9GAMM</name>
<dbReference type="EMBL" id="JAARLZ010000002">
    <property type="protein sequence ID" value="NII05514.1"/>
    <property type="molecule type" value="Genomic_DNA"/>
</dbReference>
<comment type="caution">
    <text evidence="1">The sequence shown here is derived from an EMBL/GenBank/DDBJ whole genome shotgun (WGS) entry which is preliminary data.</text>
</comment>
<organism evidence="1 2">
    <name type="scientific">Luteibacter anthropi</name>
    <dbReference type="NCBI Taxonomy" id="564369"/>
    <lineage>
        <taxon>Bacteria</taxon>
        <taxon>Pseudomonadati</taxon>
        <taxon>Pseudomonadota</taxon>
        <taxon>Gammaproteobacteria</taxon>
        <taxon>Lysobacterales</taxon>
        <taxon>Rhodanobacteraceae</taxon>
        <taxon>Luteibacter</taxon>
    </lineage>
</organism>
<dbReference type="RefSeq" id="WP_166946920.1">
    <property type="nucleotide sequence ID" value="NZ_JAARLZ010000002.1"/>
</dbReference>
<keyword evidence="2" id="KW-1185">Reference proteome</keyword>
<dbReference type="Proteomes" id="UP000490980">
    <property type="component" value="Unassembled WGS sequence"/>
</dbReference>
<gene>
    <name evidence="1" type="ORF">HBF25_03810</name>
</gene>
<evidence type="ECO:0000313" key="2">
    <source>
        <dbReference type="Proteomes" id="UP000490980"/>
    </source>
</evidence>
<dbReference type="AlphaFoldDB" id="A0A7X5U7Y3"/>
<proteinExistence type="predicted"/>
<sequence length="67" mass="7341">MNEHESIAELGHAVEQIAQSMTKVATNIALLGVEGDADEQMRIITEENNKVLDRIRKLYNIPPAPGG</sequence>
<reference evidence="1 2" key="1">
    <citation type="submission" date="2020-03" db="EMBL/GenBank/DDBJ databases">
        <authorList>
            <person name="Lai Q."/>
        </authorList>
    </citation>
    <scope>NUCLEOTIDE SEQUENCE [LARGE SCALE GENOMIC DNA]</scope>
    <source>
        <strain evidence="1 2">CCUG 25036</strain>
    </source>
</reference>
<accession>A0A7X5U7Y3</accession>
<protein>
    <submittedName>
        <fullName evidence="1">Ras family protein</fullName>
    </submittedName>
</protein>
<evidence type="ECO:0000313" key="1">
    <source>
        <dbReference type="EMBL" id="NII05514.1"/>
    </source>
</evidence>